<dbReference type="InterPro" id="IPR044861">
    <property type="entry name" value="IPNS-like_FE2OG_OXY"/>
</dbReference>
<keyword evidence="9" id="KW-1185">Reference proteome</keyword>
<dbReference type="PROSITE" id="PS51471">
    <property type="entry name" value="FE2OG_OXY"/>
    <property type="match status" value="1"/>
</dbReference>
<evidence type="ECO:0000259" key="7">
    <source>
        <dbReference type="PROSITE" id="PS51471"/>
    </source>
</evidence>
<dbReference type="Gene3D" id="2.60.120.330">
    <property type="entry name" value="B-lactam Antibiotic, Isopenicillin N Synthase, Chain"/>
    <property type="match status" value="1"/>
</dbReference>
<evidence type="ECO:0000256" key="5">
    <source>
        <dbReference type="ARBA" id="ARBA00076740"/>
    </source>
</evidence>
<comment type="caution">
    <text evidence="8">The sequence shown here is derived from an EMBL/GenBank/DDBJ whole genome shotgun (WGS) entry which is preliminary data.</text>
</comment>
<dbReference type="AlphaFoldDB" id="A0AA42B4E8"/>
<keyword evidence="6" id="KW-0560">Oxidoreductase</keyword>
<evidence type="ECO:0000256" key="3">
    <source>
        <dbReference type="ARBA" id="ARBA00054658"/>
    </source>
</evidence>
<evidence type="ECO:0000256" key="2">
    <source>
        <dbReference type="ARBA" id="ARBA00023004"/>
    </source>
</evidence>
<evidence type="ECO:0000256" key="6">
    <source>
        <dbReference type="RuleBase" id="RU003682"/>
    </source>
</evidence>
<reference evidence="8" key="1">
    <citation type="submission" date="2022-03" db="EMBL/GenBank/DDBJ databases">
        <title>A functionally conserved STORR gene fusion in Papaver species that diverged 16.8 million years ago.</title>
        <authorList>
            <person name="Catania T."/>
        </authorList>
    </citation>
    <scope>NUCLEOTIDE SEQUENCE</scope>
    <source>
        <strain evidence="8">S-191538</strain>
    </source>
</reference>
<dbReference type="PANTHER" id="PTHR47990">
    <property type="entry name" value="2-OXOGLUTARATE (2OG) AND FE(II)-DEPENDENT OXYGENASE SUPERFAMILY PROTEIN-RELATED"/>
    <property type="match status" value="1"/>
</dbReference>
<feature type="domain" description="Fe2OG dioxygenase" evidence="7">
    <location>
        <begin position="164"/>
        <end position="262"/>
    </location>
</feature>
<dbReference type="InterPro" id="IPR050231">
    <property type="entry name" value="Iron_ascorbate_oxido_reductase"/>
</dbReference>
<dbReference type="FunFam" id="2.60.120.330:FF:000017">
    <property type="entry name" value="2-oxoglutarate-dependent dioxygenase DAO"/>
    <property type="match status" value="1"/>
</dbReference>
<keyword evidence="1 6" id="KW-0479">Metal-binding</keyword>
<proteinExistence type="inferred from homology"/>
<comment type="similarity">
    <text evidence="6">Belongs to the iron/ascorbate-dependent oxidoreductase family.</text>
</comment>
<evidence type="ECO:0000313" key="9">
    <source>
        <dbReference type="Proteomes" id="UP001177140"/>
    </source>
</evidence>
<evidence type="ECO:0000313" key="8">
    <source>
        <dbReference type="EMBL" id="MCL7050011.1"/>
    </source>
</evidence>
<dbReference type="GO" id="GO:0016491">
    <property type="term" value="F:oxidoreductase activity"/>
    <property type="evidence" value="ECO:0007669"/>
    <property type="project" value="UniProtKB-KW"/>
</dbReference>
<dbReference type="InterPro" id="IPR005123">
    <property type="entry name" value="Oxoglu/Fe-dep_dioxygenase_dom"/>
</dbReference>
<organism evidence="8 9">
    <name type="scientific">Papaver nudicaule</name>
    <name type="common">Iceland poppy</name>
    <dbReference type="NCBI Taxonomy" id="74823"/>
    <lineage>
        <taxon>Eukaryota</taxon>
        <taxon>Viridiplantae</taxon>
        <taxon>Streptophyta</taxon>
        <taxon>Embryophyta</taxon>
        <taxon>Tracheophyta</taxon>
        <taxon>Spermatophyta</taxon>
        <taxon>Magnoliopsida</taxon>
        <taxon>Ranunculales</taxon>
        <taxon>Papaveraceae</taxon>
        <taxon>Papaveroideae</taxon>
        <taxon>Papaver</taxon>
    </lineage>
</organism>
<dbReference type="SUPFAM" id="SSF51197">
    <property type="entry name" value="Clavaminate synthase-like"/>
    <property type="match status" value="1"/>
</dbReference>
<dbReference type="InterPro" id="IPR027443">
    <property type="entry name" value="IPNS-like_sf"/>
</dbReference>
<accession>A0AA42B4E8</accession>
<gene>
    <name evidence="8" type="ORF">MKW94_021826</name>
</gene>
<dbReference type="InterPro" id="IPR026992">
    <property type="entry name" value="DIOX_N"/>
</dbReference>
<sequence>MSCESRIPCIDFSKNTEDLVEGSEGWNDLCKQVGEACAKFGFFQLVYDQAPVKLHEELLVGMKELFSLSDKTKEKNVHSKPHRKTGYLAKIEAVPLFESLGIINAHILDEAREFTDLMWPNDNPTLCQTIHSVAKMLQELEGVVRKMIFENLGVEDYYDSNMKNSDNIFRVLKYKAPRNDESNIGLPPHTDKSILAILYQYTNGLEFLSKEGQWLETQPGTFIVLAGEALMAWSNGRIHAPTHRVVINGEKDRHSYAIFATPNEGATVEIPKELIDKDHPLQFRSFDYMEFLRYLYANPHLDNHLKIYAGVEAV</sequence>
<dbReference type="GO" id="GO:0046872">
    <property type="term" value="F:metal ion binding"/>
    <property type="evidence" value="ECO:0007669"/>
    <property type="project" value="UniProtKB-KW"/>
</dbReference>
<name>A0AA42B4E8_PAPNU</name>
<comment type="function">
    <text evidence="3">2-oxoglutarate-dependent dioxygenase essential for auxin catabolism and maintenance of auxin homeostasis in reproductive organs. Catalyzes the irreversible oxidation of indole-3-acetic acid (IAA) to the biologically inactive 2-oxoindole-3-acetic acid (OxIAA).</text>
</comment>
<protein>
    <recommendedName>
        <fullName evidence="4">2-oxoglutarate-dependent dioxygenase DAO</fullName>
    </recommendedName>
    <alternativeName>
        <fullName evidence="5">Protein DIOXYGENASE FOR AUXIN OXIDATION</fullName>
    </alternativeName>
</protein>
<evidence type="ECO:0000256" key="4">
    <source>
        <dbReference type="ARBA" id="ARBA00074102"/>
    </source>
</evidence>
<evidence type="ECO:0000256" key="1">
    <source>
        <dbReference type="ARBA" id="ARBA00022723"/>
    </source>
</evidence>
<dbReference type="Proteomes" id="UP001177140">
    <property type="component" value="Unassembled WGS sequence"/>
</dbReference>
<dbReference type="EMBL" id="JAJJMA010322619">
    <property type="protein sequence ID" value="MCL7050011.1"/>
    <property type="molecule type" value="Genomic_DNA"/>
</dbReference>
<keyword evidence="2 6" id="KW-0408">Iron</keyword>
<dbReference type="Pfam" id="PF03171">
    <property type="entry name" value="2OG-FeII_Oxy"/>
    <property type="match status" value="1"/>
</dbReference>
<dbReference type="Pfam" id="PF14226">
    <property type="entry name" value="DIOX_N"/>
    <property type="match status" value="1"/>
</dbReference>